<proteinExistence type="predicted"/>
<dbReference type="RefSeq" id="WP_169498052.1">
    <property type="nucleotide sequence ID" value="NZ_JABBFZ010000006.1"/>
</dbReference>
<protein>
    <submittedName>
        <fullName evidence="1">Terminase</fullName>
    </submittedName>
</protein>
<reference evidence="1 2" key="1">
    <citation type="submission" date="2020-04" db="EMBL/GenBank/DDBJ databases">
        <title>Paraburkholderia sp. G-4-1-8 isolated from soil.</title>
        <authorList>
            <person name="Dahal R.H."/>
        </authorList>
    </citation>
    <scope>NUCLEOTIDE SEQUENCE [LARGE SCALE GENOMIC DNA]</scope>
    <source>
        <strain evidence="1 2">G-4-1-8</strain>
    </source>
</reference>
<comment type="caution">
    <text evidence="1">The sequence shown here is derived from an EMBL/GenBank/DDBJ whole genome shotgun (WGS) entry which is preliminary data.</text>
</comment>
<dbReference type="GO" id="GO:0004519">
    <property type="term" value="F:endonuclease activity"/>
    <property type="evidence" value="ECO:0007669"/>
    <property type="project" value="InterPro"/>
</dbReference>
<dbReference type="Proteomes" id="UP000583127">
    <property type="component" value="Unassembled WGS sequence"/>
</dbReference>
<sequence>MRDTPISRHLKKIAATPVDAGQPVGAATRMQARAQDLMRAKLATDQQRLKATKSIARKIEIKREVLPDYAAYVAEVLAQDAGTQDDVLLTLMVWLIDVGSIDAALAIAQYAIRHGLAMPAPFERSLAEVIAESIAETPDVPAGLLARAIELTDGHDMVDQVRAKLYKAYGLAIAADSPATAADALRRALALNDKIGVKRDIARIEASISVSGKSGKDADT</sequence>
<evidence type="ECO:0000313" key="1">
    <source>
        <dbReference type="EMBL" id="NML31794.1"/>
    </source>
</evidence>
<gene>
    <name evidence="1" type="ORF">HHL14_13215</name>
</gene>
<accession>A0A7X9ZX56</accession>
<dbReference type="AlphaFoldDB" id="A0A7X9ZX56"/>
<dbReference type="EMBL" id="JABBFZ010000006">
    <property type="protein sequence ID" value="NML31794.1"/>
    <property type="molecule type" value="Genomic_DNA"/>
</dbReference>
<dbReference type="InterPro" id="IPR010270">
    <property type="entry name" value="Phage_P2_GpM"/>
</dbReference>
<organism evidence="1 2">
    <name type="scientific">Paraburkholderia antibiotica</name>
    <dbReference type="NCBI Taxonomy" id="2728839"/>
    <lineage>
        <taxon>Bacteria</taxon>
        <taxon>Pseudomonadati</taxon>
        <taxon>Pseudomonadota</taxon>
        <taxon>Betaproteobacteria</taxon>
        <taxon>Burkholderiales</taxon>
        <taxon>Burkholderiaceae</taxon>
        <taxon>Paraburkholderia</taxon>
    </lineage>
</organism>
<keyword evidence="2" id="KW-1185">Reference proteome</keyword>
<name>A0A7X9ZX56_9BURK</name>
<dbReference type="Pfam" id="PF05944">
    <property type="entry name" value="Phage_term_smal"/>
    <property type="match status" value="1"/>
</dbReference>
<dbReference type="GO" id="GO:0003677">
    <property type="term" value="F:DNA binding"/>
    <property type="evidence" value="ECO:0007669"/>
    <property type="project" value="InterPro"/>
</dbReference>
<evidence type="ECO:0000313" key="2">
    <source>
        <dbReference type="Proteomes" id="UP000583127"/>
    </source>
</evidence>